<dbReference type="AlphaFoldDB" id="A0AAP0CMR9"/>
<dbReference type="GO" id="GO:0005524">
    <property type="term" value="F:ATP binding"/>
    <property type="evidence" value="ECO:0007669"/>
    <property type="project" value="UniProtKB-KW"/>
</dbReference>
<evidence type="ECO:0000259" key="5">
    <source>
        <dbReference type="Pfam" id="PF18052"/>
    </source>
</evidence>
<evidence type="ECO:0000313" key="8">
    <source>
        <dbReference type="Proteomes" id="UP001408789"/>
    </source>
</evidence>
<dbReference type="SUPFAM" id="SSF52540">
    <property type="entry name" value="P-loop containing nucleoside triphosphate hydrolases"/>
    <property type="match status" value="1"/>
</dbReference>
<dbReference type="Gene3D" id="3.40.50.300">
    <property type="entry name" value="P-loop containing nucleotide triphosphate hydrolases"/>
    <property type="match status" value="1"/>
</dbReference>
<evidence type="ECO:0000259" key="6">
    <source>
        <dbReference type="Pfam" id="PF25019"/>
    </source>
</evidence>
<dbReference type="GO" id="GO:0006952">
    <property type="term" value="P:defense response"/>
    <property type="evidence" value="ECO:0007669"/>
    <property type="project" value="UniProtKB-KW"/>
</dbReference>
<comment type="caution">
    <text evidence="7">The sequence shown here is derived from an EMBL/GenBank/DDBJ whole genome shotgun (WGS) entry which is preliminary data.</text>
</comment>
<evidence type="ECO:0000313" key="7">
    <source>
        <dbReference type="EMBL" id="KAK9058851.1"/>
    </source>
</evidence>
<dbReference type="InterPro" id="IPR041118">
    <property type="entry name" value="Rx_N"/>
</dbReference>
<organism evidence="7 8">
    <name type="scientific">Deinandra increscens subsp. villosa</name>
    <dbReference type="NCBI Taxonomy" id="3103831"/>
    <lineage>
        <taxon>Eukaryota</taxon>
        <taxon>Viridiplantae</taxon>
        <taxon>Streptophyta</taxon>
        <taxon>Embryophyta</taxon>
        <taxon>Tracheophyta</taxon>
        <taxon>Spermatophyta</taxon>
        <taxon>Magnoliopsida</taxon>
        <taxon>eudicotyledons</taxon>
        <taxon>Gunneridae</taxon>
        <taxon>Pentapetalae</taxon>
        <taxon>asterids</taxon>
        <taxon>campanulids</taxon>
        <taxon>Asterales</taxon>
        <taxon>Asteraceae</taxon>
        <taxon>Asteroideae</taxon>
        <taxon>Heliantheae alliance</taxon>
        <taxon>Madieae</taxon>
        <taxon>Madiinae</taxon>
        <taxon>Deinandra</taxon>
    </lineage>
</organism>
<keyword evidence="1" id="KW-0677">Repeat</keyword>
<dbReference type="InterPro" id="IPR027417">
    <property type="entry name" value="P-loop_NTPase"/>
</dbReference>
<evidence type="ECO:0000256" key="4">
    <source>
        <dbReference type="ARBA" id="ARBA00022840"/>
    </source>
</evidence>
<proteinExistence type="predicted"/>
<evidence type="ECO:0000256" key="1">
    <source>
        <dbReference type="ARBA" id="ARBA00022737"/>
    </source>
</evidence>
<dbReference type="Proteomes" id="UP001408789">
    <property type="component" value="Unassembled WGS sequence"/>
</dbReference>
<keyword evidence="8" id="KW-1185">Reference proteome</keyword>
<dbReference type="PANTHER" id="PTHR19338">
    <property type="entry name" value="TRANSLOCASE OF INNER MITOCHONDRIAL MEMBRANE 13 HOMOLOG"/>
    <property type="match status" value="1"/>
</dbReference>
<evidence type="ECO:0000256" key="3">
    <source>
        <dbReference type="ARBA" id="ARBA00022821"/>
    </source>
</evidence>
<feature type="domain" description="Disease resistance N-terminal" evidence="5">
    <location>
        <begin position="10"/>
        <end position="97"/>
    </location>
</feature>
<dbReference type="CDD" id="cd14798">
    <property type="entry name" value="RX-CC_like"/>
    <property type="match status" value="1"/>
</dbReference>
<protein>
    <submittedName>
        <fullName evidence="7">Uncharacterized protein</fullName>
    </submittedName>
</protein>
<reference evidence="7 8" key="1">
    <citation type="submission" date="2024-04" db="EMBL/GenBank/DDBJ databases">
        <title>The reference genome of an endangered Asteraceae, Deinandra increscens subsp. villosa, native to the Central Coast of California.</title>
        <authorList>
            <person name="Guilliams M."/>
            <person name="Hasenstab-Lehman K."/>
            <person name="Meyer R."/>
            <person name="Mcevoy S."/>
        </authorList>
    </citation>
    <scope>NUCLEOTIDE SEQUENCE [LARGE SCALE GENOMIC DNA]</scope>
    <source>
        <tissue evidence="7">Leaf</tissue>
    </source>
</reference>
<feature type="domain" description="R13L1/DRL21-like LRR repeat region" evidence="6">
    <location>
        <begin position="250"/>
        <end position="326"/>
    </location>
</feature>
<dbReference type="EMBL" id="JBCNJP010000023">
    <property type="protein sequence ID" value="KAK9058851.1"/>
    <property type="molecule type" value="Genomic_DNA"/>
</dbReference>
<dbReference type="Gene3D" id="1.20.5.4130">
    <property type="match status" value="1"/>
</dbReference>
<dbReference type="Pfam" id="PF18052">
    <property type="entry name" value="Rx_N"/>
    <property type="match status" value="1"/>
</dbReference>
<evidence type="ECO:0000256" key="2">
    <source>
        <dbReference type="ARBA" id="ARBA00022741"/>
    </source>
</evidence>
<dbReference type="PANTHER" id="PTHR19338:SF59">
    <property type="entry name" value="OS10G0162832 PROTEIN"/>
    <property type="match status" value="1"/>
</dbReference>
<keyword evidence="2" id="KW-0547">Nucleotide-binding</keyword>
<dbReference type="InterPro" id="IPR038005">
    <property type="entry name" value="RX-like_CC"/>
</dbReference>
<gene>
    <name evidence="7" type="ORF">SSX86_023695</name>
</gene>
<dbReference type="InterPro" id="IPR056789">
    <property type="entry name" value="LRR_R13L1-DRL21"/>
</dbReference>
<sequence>MADAAVSALVKEVMGRLASLAIQEFGLLWGFKKDISSLEDDFKQIEAVLEDAQEKRIKEKEVDLWLTSLRSACMEIENVLDEISTEALLQRLNKQRVTKHMVRSFIYFDHNPLMFRIRIAHKVKNIRRKLDAIKSRRSELGLKLTPGDVGLVDVVEDASEMPTRETSSLIHDSLLIVGRNEELQMVMETICNKDVGKHEIGEIRVYGIWGMGGVGKSTLAQYLPLGIKELTSLRIKLSYFHVGKEIGAEIGELGELNLLSEKLKIFGLENVGGLSDAKSANLKCKRNLVDLSLYWSAMSPYAEEVLEGLDPNPGIERIENSAIHGKDYFFNLDCQFKQFG</sequence>
<dbReference type="Pfam" id="PF25019">
    <property type="entry name" value="LRR_R13L1-DRL21"/>
    <property type="match status" value="1"/>
</dbReference>
<keyword evidence="4" id="KW-0067">ATP-binding</keyword>
<accession>A0AAP0CMR9</accession>
<name>A0AAP0CMR9_9ASTR</name>
<keyword evidence="3" id="KW-0611">Plant defense</keyword>